<dbReference type="AlphaFoldDB" id="A0A2N3XRJ4"/>
<keyword evidence="2" id="KW-1185">Reference proteome</keyword>
<reference evidence="1" key="1">
    <citation type="submission" date="2017-12" db="EMBL/GenBank/DDBJ databases">
        <title>Sequencing the genomes of 1000 Actinobacteria strains.</title>
        <authorList>
            <person name="Klenk H.-P."/>
        </authorList>
    </citation>
    <scope>NUCLEOTIDE SEQUENCE [LARGE SCALE GENOMIC DNA]</scope>
    <source>
        <strain evidence="1">DSM 44228</strain>
    </source>
</reference>
<protein>
    <submittedName>
        <fullName evidence="1">Uncharacterized protein</fullName>
    </submittedName>
</protein>
<organism evidence="1 2">
    <name type="scientific">Saccharopolyspora spinosa</name>
    <dbReference type="NCBI Taxonomy" id="60894"/>
    <lineage>
        <taxon>Bacteria</taxon>
        <taxon>Bacillati</taxon>
        <taxon>Actinomycetota</taxon>
        <taxon>Actinomycetes</taxon>
        <taxon>Pseudonocardiales</taxon>
        <taxon>Pseudonocardiaceae</taxon>
        <taxon>Saccharopolyspora</taxon>
    </lineage>
</organism>
<accession>A0A2N3XRJ4</accession>
<sequence>MVLKIVGQVADLSDRVSALENRLSTAQQDDSP</sequence>
<dbReference type="EMBL" id="PJNB01000001">
    <property type="protein sequence ID" value="PKW13304.1"/>
    <property type="molecule type" value="Genomic_DNA"/>
</dbReference>
<dbReference type="Proteomes" id="UP000233786">
    <property type="component" value="Unassembled WGS sequence"/>
</dbReference>
<proteinExistence type="predicted"/>
<comment type="caution">
    <text evidence="1">The sequence shown here is derived from an EMBL/GenBank/DDBJ whole genome shotgun (WGS) entry which is preliminary data.</text>
</comment>
<name>A0A2N3XRJ4_SACSN</name>
<evidence type="ECO:0000313" key="1">
    <source>
        <dbReference type="EMBL" id="PKW13304.1"/>
    </source>
</evidence>
<evidence type="ECO:0000313" key="2">
    <source>
        <dbReference type="Proteomes" id="UP000233786"/>
    </source>
</evidence>
<gene>
    <name evidence="1" type="ORF">A8926_0819</name>
</gene>